<dbReference type="Proteomes" id="UP000654918">
    <property type="component" value="Unassembled WGS sequence"/>
</dbReference>
<name>A0A8H6NLS6_9PEZI</name>
<keyword evidence="2" id="KW-0472">Membrane</keyword>
<keyword evidence="2" id="KW-0812">Transmembrane</keyword>
<feature type="region of interest" description="Disordered" evidence="1">
    <location>
        <begin position="286"/>
        <end position="317"/>
    </location>
</feature>
<gene>
    <name evidence="3" type="ORF">CPLU01_02464</name>
</gene>
<evidence type="ECO:0000256" key="1">
    <source>
        <dbReference type="SAM" id="MobiDB-lite"/>
    </source>
</evidence>
<keyword evidence="4" id="KW-1185">Reference proteome</keyword>
<feature type="transmembrane region" description="Helical" evidence="2">
    <location>
        <begin position="248"/>
        <end position="274"/>
    </location>
</feature>
<dbReference type="EMBL" id="WIGO01000019">
    <property type="protein sequence ID" value="KAF6838352.1"/>
    <property type="molecule type" value="Genomic_DNA"/>
</dbReference>
<proteinExistence type="predicted"/>
<keyword evidence="2" id="KW-1133">Transmembrane helix</keyword>
<evidence type="ECO:0000313" key="3">
    <source>
        <dbReference type="EMBL" id="KAF6838352.1"/>
    </source>
</evidence>
<reference evidence="3" key="1">
    <citation type="journal article" date="2020" name="Phytopathology">
        <title>Genome Sequence Resources of Colletotrichum truncatum, C. plurivorum, C. musicola, and C. sojae: Four Species Pathogenic to Soybean (Glycine max).</title>
        <authorList>
            <person name="Rogerio F."/>
            <person name="Boufleur T.R."/>
            <person name="Ciampi-Guillardi M."/>
            <person name="Sukno S.A."/>
            <person name="Thon M.R."/>
            <person name="Massola Junior N.S."/>
            <person name="Baroncelli R."/>
        </authorList>
    </citation>
    <scope>NUCLEOTIDE SEQUENCE</scope>
    <source>
        <strain evidence="3">LFN00145</strain>
    </source>
</reference>
<accession>A0A8H6NLS6</accession>
<comment type="caution">
    <text evidence="3">The sequence shown here is derived from an EMBL/GenBank/DDBJ whole genome shotgun (WGS) entry which is preliminary data.</text>
</comment>
<feature type="transmembrane region" description="Helical" evidence="2">
    <location>
        <begin position="21"/>
        <end position="44"/>
    </location>
</feature>
<feature type="transmembrane region" description="Helical" evidence="2">
    <location>
        <begin position="169"/>
        <end position="192"/>
    </location>
</feature>
<evidence type="ECO:0000256" key="2">
    <source>
        <dbReference type="SAM" id="Phobius"/>
    </source>
</evidence>
<feature type="transmembrane region" description="Helical" evidence="2">
    <location>
        <begin position="204"/>
        <end position="228"/>
    </location>
</feature>
<protein>
    <submittedName>
        <fullName evidence="3">Uncharacterized protein</fullName>
    </submittedName>
</protein>
<sequence length="317" mass="34736">MASKTSKKLPRTAAQTAAKCLLVLLKLGAIACILTLFICGTRLLRGSHGGRDDLFGKSFSMVSFTGIAAKSAGNTPPYLVSMHWFLNSFGWEWLEPSTEVNAANYLYIQPVRPLHMPDVMHDVANHLYRSGHMMNTCKTGAESCIRASKAFFAAFDSAGSLTLHPGPAFALYMAALVFNVCSPALFACLAFFRDRGVTGRWLWFKAGVLALPAAFHVAAASLLTYNAVALVKFLTRFPDLPTEAAVGVRFLIVAWCGVLAELLASLVTVVRVFMYKRQIEERRKSQASRRSVRSSARYSGTPKDVIPVESRMKAEDV</sequence>
<dbReference type="AlphaFoldDB" id="A0A8H6NLS6"/>
<evidence type="ECO:0000313" key="4">
    <source>
        <dbReference type="Proteomes" id="UP000654918"/>
    </source>
</evidence>
<organism evidence="3 4">
    <name type="scientific">Colletotrichum plurivorum</name>
    <dbReference type="NCBI Taxonomy" id="2175906"/>
    <lineage>
        <taxon>Eukaryota</taxon>
        <taxon>Fungi</taxon>
        <taxon>Dikarya</taxon>
        <taxon>Ascomycota</taxon>
        <taxon>Pezizomycotina</taxon>
        <taxon>Sordariomycetes</taxon>
        <taxon>Hypocreomycetidae</taxon>
        <taxon>Glomerellales</taxon>
        <taxon>Glomerellaceae</taxon>
        <taxon>Colletotrichum</taxon>
        <taxon>Colletotrichum orchidearum species complex</taxon>
    </lineage>
</organism>